<name>A0A0W0V886_9GAMM</name>
<dbReference type="PATRIC" id="fig|456.5.peg.682"/>
<comment type="caution">
    <text evidence="1">The sequence shown here is derived from an EMBL/GenBank/DDBJ whole genome shotgun (WGS) entry which is preliminary data.</text>
</comment>
<dbReference type="AlphaFoldDB" id="A0A0W0V886"/>
<dbReference type="EMBL" id="LNYJ01000011">
    <property type="protein sequence ID" value="KTD16339.1"/>
    <property type="molecule type" value="Genomic_DNA"/>
</dbReference>
<organism evidence="1 2">
    <name type="scientific">Legionella jordanis</name>
    <dbReference type="NCBI Taxonomy" id="456"/>
    <lineage>
        <taxon>Bacteria</taxon>
        <taxon>Pseudomonadati</taxon>
        <taxon>Pseudomonadota</taxon>
        <taxon>Gammaproteobacteria</taxon>
        <taxon>Legionellales</taxon>
        <taxon>Legionellaceae</taxon>
        <taxon>Legionella</taxon>
    </lineage>
</organism>
<gene>
    <name evidence="1" type="ORF">Ljor_0645</name>
</gene>
<dbReference type="STRING" id="456.Ljor_0645"/>
<keyword evidence="2" id="KW-1185">Reference proteome</keyword>
<accession>A0A0W0V886</accession>
<proteinExistence type="predicted"/>
<dbReference type="Proteomes" id="UP000055035">
    <property type="component" value="Unassembled WGS sequence"/>
</dbReference>
<evidence type="ECO:0000313" key="2">
    <source>
        <dbReference type="Proteomes" id="UP000055035"/>
    </source>
</evidence>
<protein>
    <submittedName>
        <fullName evidence="1">Uncharacterized protein</fullName>
    </submittedName>
</protein>
<evidence type="ECO:0000313" key="1">
    <source>
        <dbReference type="EMBL" id="KTD16339.1"/>
    </source>
</evidence>
<sequence>MKISITKRGDDANLKLNFFKQFCSKFSSRGKISNYSDKSITNVSRHNFRFIGNQFITAEEASAMMKTSLSLEFKPHATEDGSRLEDEINQFLQQHYGLNPEEYTLENSSSHEREFELQF</sequence>
<dbReference type="RefSeq" id="WP_126320094.1">
    <property type="nucleotide sequence ID" value="NZ_CAAAIC010000004.1"/>
</dbReference>
<reference evidence="1 2" key="1">
    <citation type="submission" date="2015-11" db="EMBL/GenBank/DDBJ databases">
        <title>Genomic analysis of 38 Legionella species identifies large and diverse effector repertoires.</title>
        <authorList>
            <person name="Burstein D."/>
            <person name="Amaro F."/>
            <person name="Zusman T."/>
            <person name="Lifshitz Z."/>
            <person name="Cohen O."/>
            <person name="Gilbert J.A."/>
            <person name="Pupko T."/>
            <person name="Shuman H.A."/>
            <person name="Segal G."/>
        </authorList>
    </citation>
    <scope>NUCLEOTIDE SEQUENCE [LARGE SCALE GENOMIC DNA]</scope>
    <source>
        <strain evidence="1 2">BL-540</strain>
    </source>
</reference>